<dbReference type="InterPro" id="IPR001608">
    <property type="entry name" value="Ala_racemase_N"/>
</dbReference>
<feature type="domain" description="Alanine racemase N-terminal" evidence="3">
    <location>
        <begin position="25"/>
        <end position="152"/>
    </location>
</feature>
<dbReference type="OrthoDB" id="9804072at2"/>
<evidence type="ECO:0000259" key="3">
    <source>
        <dbReference type="Pfam" id="PF01168"/>
    </source>
</evidence>
<dbReference type="SUPFAM" id="SSF51419">
    <property type="entry name" value="PLP-binding barrel"/>
    <property type="match status" value="1"/>
</dbReference>
<dbReference type="Pfam" id="PF01168">
    <property type="entry name" value="Ala_racemase_N"/>
    <property type="match status" value="1"/>
</dbReference>
<dbReference type="InterPro" id="IPR011078">
    <property type="entry name" value="PyrdxlP_homeostasis"/>
</dbReference>
<dbReference type="PANTHER" id="PTHR10146">
    <property type="entry name" value="PROLINE SYNTHETASE CO-TRANSCRIBED BACTERIAL HOMOLOG PROTEIN"/>
    <property type="match status" value="1"/>
</dbReference>
<dbReference type="RefSeq" id="WP_092318134.1">
    <property type="nucleotide sequence ID" value="NZ_FOKY01000001.1"/>
</dbReference>
<dbReference type="InterPro" id="IPR029066">
    <property type="entry name" value="PLP-binding_barrel"/>
</dbReference>
<keyword evidence="5" id="KW-1185">Reference proteome</keyword>
<organism evidence="4 5">
    <name type="scientific">Brevinema andersonii</name>
    <dbReference type="NCBI Taxonomy" id="34097"/>
    <lineage>
        <taxon>Bacteria</taxon>
        <taxon>Pseudomonadati</taxon>
        <taxon>Spirochaetota</taxon>
        <taxon>Spirochaetia</taxon>
        <taxon>Brevinematales</taxon>
        <taxon>Brevinemataceae</taxon>
        <taxon>Brevinema</taxon>
    </lineage>
</organism>
<protein>
    <submittedName>
        <fullName evidence="4">Alanine racemase, N-terminal domain</fullName>
    </submittedName>
</protein>
<reference evidence="5" key="1">
    <citation type="submission" date="2016-10" db="EMBL/GenBank/DDBJ databases">
        <authorList>
            <person name="Varghese N."/>
            <person name="Submissions S."/>
        </authorList>
    </citation>
    <scope>NUCLEOTIDE SEQUENCE [LARGE SCALE GENOMIC DNA]</scope>
    <source>
        <strain evidence="5">ATCC 43811</strain>
    </source>
</reference>
<dbReference type="EMBL" id="FOKY01000001">
    <property type="protein sequence ID" value="SFB72149.1"/>
    <property type="molecule type" value="Genomic_DNA"/>
</dbReference>
<dbReference type="Proteomes" id="UP000240042">
    <property type="component" value="Unassembled WGS sequence"/>
</dbReference>
<gene>
    <name evidence="4" type="ORF">SAMN02745150_00477</name>
</gene>
<evidence type="ECO:0000256" key="1">
    <source>
        <dbReference type="ARBA" id="ARBA00022898"/>
    </source>
</evidence>
<sequence>MPFEAVFERIDHALAVAGRYDTVTVLGVTKNHSPEETAKLIDQGIVNIGENRVQEAREKFPQLEPRLFVKHLIGPLQQNKENNTLKLFDVIQTVESLKQAQRLCTKVDQLLVKKKFFIQINTAQDDAKHGLRSLAQLGEMVEIFLNSKNAEFSLD</sequence>
<dbReference type="PANTHER" id="PTHR10146:SF14">
    <property type="entry name" value="PYRIDOXAL PHOSPHATE HOMEOSTASIS PROTEIN"/>
    <property type="match status" value="1"/>
</dbReference>
<evidence type="ECO:0000256" key="2">
    <source>
        <dbReference type="RuleBase" id="RU004514"/>
    </source>
</evidence>
<comment type="similarity">
    <text evidence="2">Belongs to the pyridoxal phosphate-binding protein YggS/PROSC family.</text>
</comment>
<proteinExistence type="inferred from homology"/>
<evidence type="ECO:0000313" key="4">
    <source>
        <dbReference type="EMBL" id="SFB72149.1"/>
    </source>
</evidence>
<accession>A0A1I1DAW0</accession>
<dbReference type="GO" id="GO:0030170">
    <property type="term" value="F:pyridoxal phosphate binding"/>
    <property type="evidence" value="ECO:0007669"/>
    <property type="project" value="InterPro"/>
</dbReference>
<dbReference type="Gene3D" id="3.20.20.10">
    <property type="entry name" value="Alanine racemase"/>
    <property type="match status" value="1"/>
</dbReference>
<evidence type="ECO:0000313" key="5">
    <source>
        <dbReference type="Proteomes" id="UP000240042"/>
    </source>
</evidence>
<dbReference type="AlphaFoldDB" id="A0A1I1DAW0"/>
<keyword evidence="1" id="KW-0663">Pyridoxal phosphate</keyword>
<dbReference type="STRING" id="34097.SAMN02745150_00477"/>
<name>A0A1I1DAW0_BREAD</name>